<dbReference type="Proteomes" id="UP000578531">
    <property type="component" value="Unassembled WGS sequence"/>
</dbReference>
<protein>
    <submittedName>
        <fullName evidence="1">Uncharacterized protein</fullName>
    </submittedName>
</protein>
<proteinExistence type="predicted"/>
<evidence type="ECO:0000313" key="2">
    <source>
        <dbReference type="Proteomes" id="UP000578531"/>
    </source>
</evidence>
<organism evidence="1 2">
    <name type="scientific">Letharia columbiana</name>
    <dbReference type="NCBI Taxonomy" id="112416"/>
    <lineage>
        <taxon>Eukaryota</taxon>
        <taxon>Fungi</taxon>
        <taxon>Dikarya</taxon>
        <taxon>Ascomycota</taxon>
        <taxon>Pezizomycotina</taxon>
        <taxon>Lecanoromycetes</taxon>
        <taxon>OSLEUM clade</taxon>
        <taxon>Lecanoromycetidae</taxon>
        <taxon>Lecanorales</taxon>
        <taxon>Lecanorineae</taxon>
        <taxon>Parmeliaceae</taxon>
        <taxon>Letharia</taxon>
    </lineage>
</organism>
<reference evidence="1 2" key="1">
    <citation type="journal article" date="2020" name="Genomics">
        <title>Complete, high-quality genomes from long-read metagenomic sequencing of two wolf lichen thalli reveals enigmatic genome architecture.</title>
        <authorList>
            <person name="McKenzie S.K."/>
            <person name="Walston R.F."/>
            <person name="Allen J.L."/>
        </authorList>
    </citation>
    <scope>NUCLEOTIDE SEQUENCE [LARGE SCALE GENOMIC DNA]</scope>
    <source>
        <strain evidence="1">WasteWater2</strain>
    </source>
</reference>
<name>A0A8H6L978_9LECA</name>
<dbReference type="AlphaFoldDB" id="A0A8H6L978"/>
<accession>A0A8H6L978</accession>
<keyword evidence="2" id="KW-1185">Reference proteome</keyword>
<dbReference type="RefSeq" id="XP_037169492.1">
    <property type="nucleotide sequence ID" value="XM_037303770.1"/>
</dbReference>
<dbReference type="GeneID" id="59283508"/>
<evidence type="ECO:0000313" key="1">
    <source>
        <dbReference type="EMBL" id="KAF6240223.1"/>
    </source>
</evidence>
<sequence>MKRDRSEYTPAQEHFHEKELDVGGAYDCFLTLVALVLEGHVLLQAQLGGGCVERSVECRIRVQSEAWSESEMASLSFSELNVESEAAILTGRVKRVSLVIHDAAISPYCTSSMQ</sequence>
<gene>
    <name evidence="1" type="ORF">HO173_001834</name>
</gene>
<comment type="caution">
    <text evidence="1">The sequence shown here is derived from an EMBL/GenBank/DDBJ whole genome shotgun (WGS) entry which is preliminary data.</text>
</comment>
<dbReference type="EMBL" id="JACCJC010000004">
    <property type="protein sequence ID" value="KAF6240223.1"/>
    <property type="molecule type" value="Genomic_DNA"/>
</dbReference>